<dbReference type="RefSeq" id="WP_347166263.1">
    <property type="nucleotide sequence ID" value="NZ_JBDNCH010000002.1"/>
</dbReference>
<dbReference type="PANTHER" id="PTHR30388">
    <property type="entry name" value="ALDEHYDE OXIDOREDUCTASE MOLYBDENUM COFACTOR ASSEMBLY PROTEIN"/>
    <property type="match status" value="1"/>
</dbReference>
<organism evidence="3 4">
    <name type="scientific">Ponticoccus litoralis</name>
    <dbReference type="NCBI Taxonomy" id="422297"/>
    <lineage>
        <taxon>Bacteria</taxon>
        <taxon>Pseudomonadati</taxon>
        <taxon>Pseudomonadota</taxon>
        <taxon>Alphaproteobacteria</taxon>
        <taxon>Rhodobacterales</taxon>
        <taxon>Roseobacteraceae</taxon>
        <taxon>Ponticoccus</taxon>
    </lineage>
</organism>
<dbReference type="Pfam" id="PF02625">
    <property type="entry name" value="XdhC_CoxI"/>
    <property type="match status" value="1"/>
</dbReference>
<evidence type="ECO:0000313" key="4">
    <source>
        <dbReference type="Proteomes" id="UP001428774"/>
    </source>
</evidence>
<dbReference type="InterPro" id="IPR052698">
    <property type="entry name" value="MoCofactor_Util/Proc"/>
</dbReference>
<gene>
    <name evidence="3" type="primary">xdhC</name>
    <name evidence="3" type="ORF">ABFB10_09045</name>
</gene>
<name>A0AAW9SLQ1_9RHOB</name>
<evidence type="ECO:0000259" key="2">
    <source>
        <dbReference type="Pfam" id="PF13478"/>
    </source>
</evidence>
<proteinExistence type="predicted"/>
<dbReference type="InterPro" id="IPR027051">
    <property type="entry name" value="XdhC_Rossmann_dom"/>
</dbReference>
<dbReference type="Proteomes" id="UP001428774">
    <property type="component" value="Unassembled WGS sequence"/>
</dbReference>
<evidence type="ECO:0000259" key="1">
    <source>
        <dbReference type="Pfam" id="PF02625"/>
    </source>
</evidence>
<comment type="caution">
    <text evidence="3">The sequence shown here is derived from an EMBL/GenBank/DDBJ whole genome shotgun (WGS) entry which is preliminary data.</text>
</comment>
<feature type="domain" description="XdhC- CoxI" evidence="1">
    <location>
        <begin position="9"/>
        <end position="64"/>
    </location>
</feature>
<accession>A0AAW9SLQ1</accession>
<feature type="domain" description="XdhC Rossmann" evidence="2">
    <location>
        <begin position="115"/>
        <end position="255"/>
    </location>
</feature>
<keyword evidence="4" id="KW-1185">Reference proteome</keyword>
<dbReference type="InterPro" id="IPR003777">
    <property type="entry name" value="XdhC_CoxI"/>
</dbReference>
<dbReference type="EMBL" id="JBDNCH010000002">
    <property type="protein sequence ID" value="MEN9061165.1"/>
    <property type="molecule type" value="Genomic_DNA"/>
</dbReference>
<dbReference type="Pfam" id="PF13478">
    <property type="entry name" value="XdhC_C"/>
    <property type="match status" value="1"/>
</dbReference>
<dbReference type="InterPro" id="IPR014308">
    <property type="entry name" value="Xanthine_DH_XdhC"/>
</dbReference>
<dbReference type="AlphaFoldDB" id="A0AAW9SLQ1"/>
<protein>
    <submittedName>
        <fullName evidence="3">Xanthine dehydrogenase accessory protein XdhC</fullName>
    </submittedName>
</protein>
<dbReference type="NCBIfam" id="TIGR02964">
    <property type="entry name" value="xanthine_xdhC"/>
    <property type="match status" value="1"/>
</dbReference>
<reference evidence="3 4" key="1">
    <citation type="submission" date="2024-05" db="EMBL/GenBank/DDBJ databases">
        <title>Genome sequence of Ponticoccus litoralis KCCM 90028.</title>
        <authorList>
            <person name="Kim J.M."/>
            <person name="Lee J.K."/>
            <person name="Choi B.J."/>
            <person name="Bayburt H."/>
            <person name="Baek J.H."/>
            <person name="Jeon C.O."/>
        </authorList>
    </citation>
    <scope>NUCLEOTIDE SEQUENCE [LARGE SCALE GENOMIC DNA]</scope>
    <source>
        <strain evidence="3 4">KCCM 90028</strain>
    </source>
</reference>
<dbReference type="Gene3D" id="3.40.50.720">
    <property type="entry name" value="NAD(P)-binding Rossmann-like Domain"/>
    <property type="match status" value="1"/>
</dbReference>
<sequence>MTLARFLDTQAAVVRVALTRVRGSSPREAGTEMFVAAEALHGTIGGGQLEHRAIDAARRMLRDGVLSEVLDLPLGPEIGQCCGGRVEMRLRRMRSSDKRAALDRAEQEAAALPHVYIPGAGHVGRALADLLQHMPVCCILVDQRAAEIAQSTARVETRVSAIPEIDIAQAPSGSAFVVLTHDHGLDFLLTSAALERGDAAYVGMIGSATKRVKLRNWMRDHCAEVPFDRLTCPIGAQGSADKRPAVIAAFVVAEVMGQLTASTARVTATAIATRNHQPDRKGALIR</sequence>
<dbReference type="PANTHER" id="PTHR30388:SF6">
    <property type="entry name" value="XANTHINE DEHYDROGENASE SUBUNIT A-RELATED"/>
    <property type="match status" value="1"/>
</dbReference>
<evidence type="ECO:0000313" key="3">
    <source>
        <dbReference type="EMBL" id="MEN9061165.1"/>
    </source>
</evidence>